<dbReference type="InterPro" id="IPR029001">
    <property type="entry name" value="ITPase-like_fam"/>
</dbReference>
<evidence type="ECO:0000313" key="5">
    <source>
        <dbReference type="EMBL" id="TIC82274.1"/>
    </source>
</evidence>
<evidence type="ECO:0000256" key="2">
    <source>
        <dbReference type="ARBA" id="ARBA00022801"/>
    </source>
</evidence>
<evidence type="ECO:0000256" key="1">
    <source>
        <dbReference type="ARBA" id="ARBA00001968"/>
    </source>
</evidence>
<dbReference type="GO" id="GO:0005737">
    <property type="term" value="C:cytoplasm"/>
    <property type="evidence" value="ECO:0007669"/>
    <property type="project" value="UniProtKB-SubCell"/>
</dbReference>
<gene>
    <name evidence="5" type="primary">maf</name>
    <name evidence="5" type="ORF">E5K04_08940</name>
</gene>
<feature type="active site" description="Proton acceptor" evidence="4">
    <location>
        <position position="70"/>
    </location>
</feature>
<dbReference type="PANTHER" id="PTHR43213:SF5">
    <property type="entry name" value="BIFUNCTIONAL DTTP_UTP PYROPHOSPHATASE_METHYLTRANSFERASE PROTEIN-RELATED"/>
    <property type="match status" value="1"/>
</dbReference>
<comment type="caution">
    <text evidence="5">The sequence shown here is derived from an EMBL/GenBank/DDBJ whole genome shotgun (WGS) entry which is preliminary data.</text>
</comment>
<proteinExistence type="inferred from homology"/>
<dbReference type="Pfam" id="PF02545">
    <property type="entry name" value="Maf"/>
    <property type="match status" value="1"/>
</dbReference>
<dbReference type="AlphaFoldDB" id="A0A4T0UTL6"/>
<dbReference type="EC" id="3.6.1.-" evidence="4"/>
<name>A0A4T0UTL6_9NEIS</name>
<dbReference type="NCBIfam" id="TIGR00172">
    <property type="entry name" value="maf"/>
    <property type="match status" value="1"/>
</dbReference>
<keyword evidence="6" id="KW-1185">Reference proteome</keyword>
<accession>A0A4T0UTL6</accession>
<comment type="function">
    <text evidence="4">Nucleoside triphosphate pyrophosphatase that hydrolyzes 7-methyl-GTP (m(7)GTP). May have a dual role in cell division arrest and in preventing the incorporation of modified nucleotides into cellular nucleic acids.</text>
</comment>
<organism evidence="5 6">
    <name type="scientific">Crenobacter intestini</name>
    <dbReference type="NCBI Taxonomy" id="2563443"/>
    <lineage>
        <taxon>Bacteria</taxon>
        <taxon>Pseudomonadati</taxon>
        <taxon>Pseudomonadota</taxon>
        <taxon>Betaproteobacteria</taxon>
        <taxon>Neisseriales</taxon>
        <taxon>Neisseriaceae</taxon>
        <taxon>Crenobacter</taxon>
    </lineage>
</organism>
<sequence>MQPAIVLASTSRFRREIVERLGLNLICAAPVCDETPLANEQAADTARRLARTKAESLGASHPHALIIGGDQVALLDNRQLGKPRDFDDAVAMLQSTAGRTLEFHTAIALYNPQSGRVQEYTDLTRVTMRKLGEAAIRNYLGREPDALYCAGAAMSEGLGGALIARIESTDPNALIGVPLFALTDMLMNEGVEIL</sequence>
<feature type="site" description="Important for substrate specificity" evidence="4">
    <location>
        <position position="13"/>
    </location>
</feature>
<dbReference type="SUPFAM" id="SSF52972">
    <property type="entry name" value="ITPase-like"/>
    <property type="match status" value="1"/>
</dbReference>
<dbReference type="EMBL" id="STGJ01000009">
    <property type="protein sequence ID" value="TIC82274.1"/>
    <property type="molecule type" value="Genomic_DNA"/>
</dbReference>
<comment type="catalytic activity">
    <reaction evidence="4">
        <text>N(7)-methyl-GTP + H2O = N(7)-methyl-GMP + diphosphate + H(+)</text>
        <dbReference type="Rhea" id="RHEA:58744"/>
        <dbReference type="ChEBI" id="CHEBI:15377"/>
        <dbReference type="ChEBI" id="CHEBI:15378"/>
        <dbReference type="ChEBI" id="CHEBI:33019"/>
        <dbReference type="ChEBI" id="CHEBI:58285"/>
        <dbReference type="ChEBI" id="CHEBI:87133"/>
    </reaction>
</comment>
<comment type="subcellular location">
    <subcellularLocation>
        <location evidence="4">Cytoplasm</location>
    </subcellularLocation>
</comment>
<dbReference type="HAMAP" id="MF_00528">
    <property type="entry name" value="Maf"/>
    <property type="match status" value="1"/>
</dbReference>
<dbReference type="Gene3D" id="3.90.950.10">
    <property type="match status" value="1"/>
</dbReference>
<comment type="cofactor">
    <cofactor evidence="1 4">
        <name>a divalent metal cation</name>
        <dbReference type="ChEBI" id="CHEBI:60240"/>
    </cofactor>
</comment>
<keyword evidence="2 4" id="KW-0378">Hydrolase</keyword>
<dbReference type="PIRSF" id="PIRSF006305">
    <property type="entry name" value="Maf"/>
    <property type="match status" value="1"/>
</dbReference>
<dbReference type="Proteomes" id="UP000308891">
    <property type="component" value="Unassembled WGS sequence"/>
</dbReference>
<keyword evidence="3 4" id="KW-0546">Nucleotide metabolism</keyword>
<feature type="site" description="Important for substrate specificity" evidence="4">
    <location>
        <position position="71"/>
    </location>
</feature>
<protein>
    <recommendedName>
        <fullName evidence="4">7-methyl-GTP pyrophosphatase</fullName>
        <shortName evidence="4">m(7)GTP pyrophosphatase</shortName>
        <ecNumber evidence="4">3.6.1.-</ecNumber>
    </recommendedName>
</protein>
<dbReference type="PANTHER" id="PTHR43213">
    <property type="entry name" value="BIFUNCTIONAL DTTP/UTP PYROPHOSPHATASE/METHYLTRANSFERASE PROTEIN-RELATED"/>
    <property type="match status" value="1"/>
</dbReference>
<reference evidence="5 6" key="1">
    <citation type="submission" date="2019-04" db="EMBL/GenBank/DDBJ databases">
        <title>Crenobacter sp. nov.</title>
        <authorList>
            <person name="Shi S."/>
        </authorList>
    </citation>
    <scope>NUCLEOTIDE SEQUENCE [LARGE SCALE GENOMIC DNA]</scope>
    <source>
        <strain evidence="5 6">GY 70310</strain>
    </source>
</reference>
<comment type="caution">
    <text evidence="4">Lacks conserved residue(s) required for the propagation of feature annotation.</text>
</comment>
<dbReference type="GO" id="GO:0009117">
    <property type="term" value="P:nucleotide metabolic process"/>
    <property type="evidence" value="ECO:0007669"/>
    <property type="project" value="UniProtKB-KW"/>
</dbReference>
<keyword evidence="4" id="KW-0963">Cytoplasm</keyword>
<evidence type="ECO:0000256" key="3">
    <source>
        <dbReference type="ARBA" id="ARBA00023080"/>
    </source>
</evidence>
<dbReference type="RefSeq" id="WP_136553180.1">
    <property type="nucleotide sequence ID" value="NZ_STGJ01000009.1"/>
</dbReference>
<evidence type="ECO:0000256" key="4">
    <source>
        <dbReference type="HAMAP-Rule" id="MF_00528"/>
    </source>
</evidence>
<dbReference type="GO" id="GO:0047429">
    <property type="term" value="F:nucleoside triphosphate diphosphatase activity"/>
    <property type="evidence" value="ECO:0007669"/>
    <property type="project" value="InterPro"/>
</dbReference>
<comment type="similarity">
    <text evidence="4">Belongs to the Maf family. YceF subfamily.</text>
</comment>
<dbReference type="OrthoDB" id="9813694at2"/>
<feature type="site" description="Important for substrate specificity" evidence="4">
    <location>
        <position position="156"/>
    </location>
</feature>
<dbReference type="CDD" id="cd00555">
    <property type="entry name" value="Maf"/>
    <property type="match status" value="1"/>
</dbReference>
<dbReference type="InterPro" id="IPR003697">
    <property type="entry name" value="Maf-like"/>
</dbReference>
<evidence type="ECO:0000313" key="6">
    <source>
        <dbReference type="Proteomes" id="UP000308891"/>
    </source>
</evidence>